<feature type="compositionally biased region" description="Basic and acidic residues" evidence="1">
    <location>
        <begin position="1"/>
        <end position="21"/>
    </location>
</feature>
<evidence type="ECO:0000313" key="3">
    <source>
        <dbReference type="Proteomes" id="UP000001542"/>
    </source>
</evidence>
<accession>A2DVJ2</accession>
<proteinExistence type="predicted"/>
<reference evidence="2" key="2">
    <citation type="journal article" date="2007" name="Science">
        <title>Draft genome sequence of the sexually transmitted pathogen Trichomonas vaginalis.</title>
        <authorList>
            <person name="Carlton J.M."/>
            <person name="Hirt R.P."/>
            <person name="Silva J.C."/>
            <person name="Delcher A.L."/>
            <person name="Schatz M."/>
            <person name="Zhao Q."/>
            <person name="Wortman J.R."/>
            <person name="Bidwell S.L."/>
            <person name="Alsmark U.C.M."/>
            <person name="Besteiro S."/>
            <person name="Sicheritz-Ponten T."/>
            <person name="Noel C.J."/>
            <person name="Dacks J.B."/>
            <person name="Foster P.G."/>
            <person name="Simillion C."/>
            <person name="Van de Peer Y."/>
            <person name="Miranda-Saavedra D."/>
            <person name="Barton G.J."/>
            <person name="Westrop G.D."/>
            <person name="Mueller S."/>
            <person name="Dessi D."/>
            <person name="Fiori P.L."/>
            <person name="Ren Q."/>
            <person name="Paulsen I."/>
            <person name="Zhang H."/>
            <person name="Bastida-Corcuera F.D."/>
            <person name="Simoes-Barbosa A."/>
            <person name="Brown M.T."/>
            <person name="Hayes R.D."/>
            <person name="Mukherjee M."/>
            <person name="Okumura C.Y."/>
            <person name="Schneider R."/>
            <person name="Smith A.J."/>
            <person name="Vanacova S."/>
            <person name="Villalvazo M."/>
            <person name="Haas B.J."/>
            <person name="Pertea M."/>
            <person name="Feldblyum T.V."/>
            <person name="Utterback T.R."/>
            <person name="Shu C.L."/>
            <person name="Osoegawa K."/>
            <person name="de Jong P.J."/>
            <person name="Hrdy I."/>
            <person name="Horvathova L."/>
            <person name="Zubacova Z."/>
            <person name="Dolezal P."/>
            <person name="Malik S.B."/>
            <person name="Logsdon J.M. Jr."/>
            <person name="Henze K."/>
            <person name="Gupta A."/>
            <person name="Wang C.C."/>
            <person name="Dunne R.L."/>
            <person name="Upcroft J.A."/>
            <person name="Upcroft P."/>
            <person name="White O."/>
            <person name="Salzberg S.L."/>
            <person name="Tang P."/>
            <person name="Chiu C.-H."/>
            <person name="Lee Y.-S."/>
            <person name="Embley T.M."/>
            <person name="Coombs G.H."/>
            <person name="Mottram J.C."/>
            <person name="Tachezy J."/>
            <person name="Fraser-Liggett C.M."/>
            <person name="Johnson P.J."/>
        </authorList>
    </citation>
    <scope>NUCLEOTIDE SEQUENCE [LARGE SCALE GENOMIC DNA]</scope>
    <source>
        <strain evidence="2">G3</strain>
    </source>
</reference>
<name>A2DVJ2_TRIV3</name>
<dbReference type="EMBL" id="DS113254">
    <property type="protein sequence ID" value="EAY15534.1"/>
    <property type="molecule type" value="Genomic_DNA"/>
</dbReference>
<gene>
    <name evidence="2" type="ORF">TVAG_495490</name>
</gene>
<evidence type="ECO:0000256" key="1">
    <source>
        <dbReference type="SAM" id="MobiDB-lite"/>
    </source>
</evidence>
<reference evidence="2" key="1">
    <citation type="submission" date="2006-10" db="EMBL/GenBank/DDBJ databases">
        <authorList>
            <person name="Amadeo P."/>
            <person name="Zhao Q."/>
            <person name="Wortman J."/>
            <person name="Fraser-Liggett C."/>
            <person name="Carlton J."/>
        </authorList>
    </citation>
    <scope>NUCLEOTIDE SEQUENCE</scope>
    <source>
        <strain evidence="2">G3</strain>
    </source>
</reference>
<feature type="region of interest" description="Disordered" evidence="1">
    <location>
        <begin position="1"/>
        <end position="70"/>
    </location>
</feature>
<keyword evidence="3" id="KW-1185">Reference proteome</keyword>
<dbReference type="Proteomes" id="UP000001542">
    <property type="component" value="Unassembled WGS sequence"/>
</dbReference>
<dbReference type="AlphaFoldDB" id="A2DVJ2"/>
<protein>
    <submittedName>
        <fullName evidence="2">Uncharacterized protein</fullName>
    </submittedName>
</protein>
<dbReference type="InParanoid" id="A2DVJ2"/>
<sequence>MCKDVDEAPKARAQPVKRDASSVRASRHSVAPEEEPADLSPIMPPLEPGSDSEQNRADPDLSEASKSVSS</sequence>
<dbReference type="VEuPathDB" id="TrichDB:TVAG_495490"/>
<dbReference type="RefSeq" id="XP_001327757.1">
    <property type="nucleotide sequence ID" value="XM_001327722.1"/>
</dbReference>
<dbReference type="KEGG" id="tva:4773537"/>
<dbReference type="VEuPathDB" id="TrichDB:TVAGG3_0275540"/>
<organism evidence="2 3">
    <name type="scientific">Trichomonas vaginalis (strain ATCC PRA-98 / G3)</name>
    <dbReference type="NCBI Taxonomy" id="412133"/>
    <lineage>
        <taxon>Eukaryota</taxon>
        <taxon>Metamonada</taxon>
        <taxon>Parabasalia</taxon>
        <taxon>Trichomonadida</taxon>
        <taxon>Trichomonadidae</taxon>
        <taxon>Trichomonas</taxon>
    </lineage>
</organism>
<evidence type="ECO:0000313" key="2">
    <source>
        <dbReference type="EMBL" id="EAY15534.1"/>
    </source>
</evidence>